<comment type="caution">
    <text evidence="2">The sequence shown here is derived from an EMBL/GenBank/DDBJ whole genome shotgun (WGS) entry which is preliminary data.</text>
</comment>
<sequence>MSDTQMKEFEGRIKRIEKINRRGGGFEAVGTLGQSFYTRARKRTQRRPLLRSTIVVLMVMVTFKGFLLAANGETAYTAKLEALQEGTAVQKAGSFVMAIDPLTRAVATWVKPIVG</sequence>
<keyword evidence="1" id="KW-0812">Transmembrane</keyword>
<evidence type="ECO:0000313" key="2">
    <source>
        <dbReference type="EMBL" id="PRY22647.1"/>
    </source>
</evidence>
<keyword evidence="1" id="KW-1133">Transmembrane helix</keyword>
<keyword evidence="3" id="KW-1185">Reference proteome</keyword>
<evidence type="ECO:0000313" key="3">
    <source>
        <dbReference type="Proteomes" id="UP000239480"/>
    </source>
</evidence>
<dbReference type="Proteomes" id="UP000239480">
    <property type="component" value="Unassembled WGS sequence"/>
</dbReference>
<dbReference type="AlphaFoldDB" id="A0A2T0RND5"/>
<evidence type="ECO:0000256" key="1">
    <source>
        <dbReference type="SAM" id="Phobius"/>
    </source>
</evidence>
<proteinExistence type="predicted"/>
<name>A0A2T0RND5_9RHOB</name>
<dbReference type="EMBL" id="PVTD01000006">
    <property type="protein sequence ID" value="PRY22647.1"/>
    <property type="molecule type" value="Genomic_DNA"/>
</dbReference>
<accession>A0A2T0RND5</accession>
<dbReference type="OrthoDB" id="7866534at2"/>
<organism evidence="2 3">
    <name type="scientific">Aliiruegeria haliotis</name>
    <dbReference type="NCBI Taxonomy" id="1280846"/>
    <lineage>
        <taxon>Bacteria</taxon>
        <taxon>Pseudomonadati</taxon>
        <taxon>Pseudomonadota</taxon>
        <taxon>Alphaproteobacteria</taxon>
        <taxon>Rhodobacterales</taxon>
        <taxon>Roseobacteraceae</taxon>
        <taxon>Aliiruegeria</taxon>
    </lineage>
</organism>
<reference evidence="2 3" key="1">
    <citation type="submission" date="2018-03" db="EMBL/GenBank/DDBJ databases">
        <title>Genomic Encyclopedia of Archaeal and Bacterial Type Strains, Phase II (KMG-II): from individual species to whole genera.</title>
        <authorList>
            <person name="Goeker M."/>
        </authorList>
    </citation>
    <scope>NUCLEOTIDE SEQUENCE [LARGE SCALE GENOMIC DNA]</scope>
    <source>
        <strain evidence="2 3">DSM 29328</strain>
    </source>
</reference>
<dbReference type="RefSeq" id="WP_106205713.1">
    <property type="nucleotide sequence ID" value="NZ_PVTD01000006.1"/>
</dbReference>
<keyword evidence="1" id="KW-0472">Membrane</keyword>
<protein>
    <submittedName>
        <fullName evidence="2">Uncharacterized protein</fullName>
    </submittedName>
</protein>
<gene>
    <name evidence="2" type="ORF">CLV78_106188</name>
</gene>
<feature type="transmembrane region" description="Helical" evidence="1">
    <location>
        <begin position="49"/>
        <end position="70"/>
    </location>
</feature>